<proteinExistence type="inferred from homology"/>
<dbReference type="PROSITE" id="PS51257">
    <property type="entry name" value="PROKAR_LIPOPROTEIN"/>
    <property type="match status" value="1"/>
</dbReference>
<dbReference type="GO" id="GO:0005576">
    <property type="term" value="C:extracellular region"/>
    <property type="evidence" value="ECO:0007669"/>
    <property type="project" value="TreeGrafter"/>
</dbReference>
<evidence type="ECO:0000256" key="1">
    <source>
        <dbReference type="ARBA" id="ARBA00010333"/>
    </source>
</evidence>
<dbReference type="RefSeq" id="WP_022443017.1">
    <property type="nucleotide sequence ID" value="NZ_BGZJ01000001.1"/>
</dbReference>
<evidence type="ECO:0000256" key="4">
    <source>
        <dbReference type="SAM" id="SignalP"/>
    </source>
</evidence>
<dbReference type="Gene3D" id="3.40.190.10">
    <property type="entry name" value="Periplasmic binding protein-like II"/>
    <property type="match status" value="2"/>
</dbReference>
<name>A0A388SC34_9BURK</name>
<dbReference type="Proteomes" id="UP000266091">
    <property type="component" value="Unassembled WGS sequence"/>
</dbReference>
<dbReference type="Pfam" id="PF00497">
    <property type="entry name" value="SBP_bac_3"/>
    <property type="match status" value="1"/>
</dbReference>
<organism evidence="6 7">
    <name type="scientific">Mesosutterella multiformis</name>
    <dbReference type="NCBI Taxonomy" id="2259133"/>
    <lineage>
        <taxon>Bacteria</taxon>
        <taxon>Pseudomonadati</taxon>
        <taxon>Pseudomonadota</taxon>
        <taxon>Betaproteobacteria</taxon>
        <taxon>Burkholderiales</taxon>
        <taxon>Sutterellaceae</taxon>
        <taxon>Mesosutterella</taxon>
    </lineage>
</organism>
<dbReference type="GO" id="GO:0030288">
    <property type="term" value="C:outer membrane-bounded periplasmic space"/>
    <property type="evidence" value="ECO:0007669"/>
    <property type="project" value="TreeGrafter"/>
</dbReference>
<dbReference type="PANTHER" id="PTHR30085">
    <property type="entry name" value="AMINO ACID ABC TRANSPORTER PERMEASE"/>
    <property type="match status" value="1"/>
</dbReference>
<feature type="chain" id="PRO_5030071243" evidence="4">
    <location>
        <begin position="22"/>
        <end position="294"/>
    </location>
</feature>
<feature type="signal peptide" evidence="4">
    <location>
        <begin position="1"/>
        <end position="21"/>
    </location>
</feature>
<gene>
    <name evidence="6" type="ORF">MESMUL_12220</name>
</gene>
<sequence length="294" mass="31638">MKVSHVLLAVLGASIACSAFAAPALDGTLKKAKDTGIFTIGYRDASVPFSYLDAKGKSIGYGNEICKNIAAAVEKKVGRKLTIKWQPITSGNRIPLLLNGTYDVECGSTTNSKERQKLVDFGTTYFAVGVTAAVKKNSGIKSFKDLNNKNVSTTAGTTSVTLLKDLRKKGINTRVVPAKDHAEAFQLLAQNRVVANVMDDILLAGQIANSQTPAAYTLLNETISEEPYAPMLRKDPQFKALVDATVTGMIKSGQMKKLYDTWFTKPIAPHNVNLNFPMNAPTKAAFAHPNSNGI</sequence>
<dbReference type="SMART" id="SM00062">
    <property type="entry name" value="PBPb"/>
    <property type="match status" value="1"/>
</dbReference>
<evidence type="ECO:0000313" key="7">
    <source>
        <dbReference type="Proteomes" id="UP000266091"/>
    </source>
</evidence>
<evidence type="ECO:0000313" key="6">
    <source>
        <dbReference type="EMBL" id="GBO93868.1"/>
    </source>
</evidence>
<keyword evidence="2" id="KW-0813">Transport</keyword>
<accession>A0A401LNA2</accession>
<keyword evidence="3 4" id="KW-0732">Signal</keyword>
<dbReference type="PANTHER" id="PTHR30085:SF2">
    <property type="entry name" value="GLUTAMATE_ASPARTATE IMPORT SOLUTE-BINDING PROTEIN"/>
    <property type="match status" value="1"/>
</dbReference>
<dbReference type="CDD" id="cd13688">
    <property type="entry name" value="PBP2_GltI_DEBP"/>
    <property type="match status" value="1"/>
</dbReference>
<dbReference type="GO" id="GO:0006865">
    <property type="term" value="P:amino acid transport"/>
    <property type="evidence" value="ECO:0007669"/>
    <property type="project" value="TreeGrafter"/>
</dbReference>
<dbReference type="OrthoDB" id="7240770at2"/>
<evidence type="ECO:0000256" key="3">
    <source>
        <dbReference type="ARBA" id="ARBA00022729"/>
    </source>
</evidence>
<evidence type="ECO:0000259" key="5">
    <source>
        <dbReference type="SMART" id="SM00062"/>
    </source>
</evidence>
<keyword evidence="7" id="KW-1185">Reference proteome</keyword>
<protein>
    <submittedName>
        <fullName evidence="6">Amino acid ABC transporter substrate-binding protein</fullName>
    </submittedName>
</protein>
<accession>A0A388SC34</accession>
<evidence type="ECO:0000256" key="2">
    <source>
        <dbReference type="ARBA" id="ARBA00022448"/>
    </source>
</evidence>
<comment type="caution">
    <text evidence="6">The sequence shown here is derived from an EMBL/GenBank/DDBJ whole genome shotgun (WGS) entry which is preliminary data.</text>
</comment>
<comment type="similarity">
    <text evidence="1">Belongs to the bacterial solute-binding protein 3 family.</text>
</comment>
<dbReference type="AlphaFoldDB" id="A0A388SC34"/>
<reference evidence="6 7" key="1">
    <citation type="journal article" date="2018" name="Int. J. Syst. Evol. Microbiol.">
        <title>Mesosutterella multiformis gen. nov., sp. nov., a member of the family Sutterellaceae and Sutterella megalosphaeroides sp. nov., isolated from human faeces.</title>
        <authorList>
            <person name="Sakamoto M."/>
            <person name="Ikeyama N."/>
            <person name="Kunihiro T."/>
            <person name="Iino T."/>
            <person name="Yuki M."/>
            <person name="Ohkuma M."/>
        </authorList>
    </citation>
    <scope>NUCLEOTIDE SEQUENCE [LARGE SCALE GENOMIC DNA]</scope>
    <source>
        <strain evidence="6 7">4NBBH2</strain>
    </source>
</reference>
<dbReference type="EMBL" id="BGZJ01000001">
    <property type="protein sequence ID" value="GBO93868.1"/>
    <property type="molecule type" value="Genomic_DNA"/>
</dbReference>
<dbReference type="InterPro" id="IPR001638">
    <property type="entry name" value="Solute-binding_3/MltF_N"/>
</dbReference>
<dbReference type="SUPFAM" id="SSF53850">
    <property type="entry name" value="Periplasmic binding protein-like II"/>
    <property type="match status" value="1"/>
</dbReference>
<dbReference type="InterPro" id="IPR051455">
    <property type="entry name" value="Bact_solute-bind_prot3"/>
</dbReference>
<feature type="domain" description="Solute-binding protein family 3/N-terminal" evidence="5">
    <location>
        <begin position="37"/>
        <end position="266"/>
    </location>
</feature>